<dbReference type="EC" id="2.7.11.1" evidence="2"/>
<dbReference type="AlphaFoldDB" id="A0A8C0QQB0"/>
<dbReference type="SMART" id="SM00036">
    <property type="entry name" value="CNH"/>
    <property type="match status" value="1"/>
</dbReference>
<evidence type="ECO:0000313" key="8">
    <source>
        <dbReference type="Proteomes" id="UP000694404"/>
    </source>
</evidence>
<keyword evidence="8" id="KW-1185">Reference proteome</keyword>
<evidence type="ECO:0000256" key="4">
    <source>
        <dbReference type="ARBA" id="ARBA00022679"/>
    </source>
</evidence>
<evidence type="ECO:0000256" key="3">
    <source>
        <dbReference type="ARBA" id="ARBA00022527"/>
    </source>
</evidence>
<dbReference type="OMA" id="DTEGMEM"/>
<evidence type="ECO:0000256" key="1">
    <source>
        <dbReference type="ARBA" id="ARBA00008874"/>
    </source>
</evidence>
<protein>
    <recommendedName>
        <fullName evidence="2">non-specific serine/threonine protein kinase</fullName>
        <ecNumber evidence="2">2.7.11.1</ecNumber>
    </recommendedName>
</protein>
<dbReference type="InterPro" id="IPR001180">
    <property type="entry name" value="CNH_dom"/>
</dbReference>
<evidence type="ECO:0000256" key="2">
    <source>
        <dbReference type="ARBA" id="ARBA00012513"/>
    </source>
</evidence>
<evidence type="ECO:0000313" key="7">
    <source>
        <dbReference type="Ensembl" id="ENSCABP00000028076.1"/>
    </source>
</evidence>
<reference evidence="7" key="1">
    <citation type="submission" date="2025-08" db="UniProtKB">
        <authorList>
            <consortium name="Ensembl"/>
        </authorList>
    </citation>
    <scope>IDENTIFICATION</scope>
</reference>
<dbReference type="Ensembl" id="ENSCABT00000030752.1">
    <property type="protein sequence ID" value="ENSCABP00000028076.1"/>
    <property type="gene ID" value="ENSCABG00000020621.1"/>
</dbReference>
<organism evidence="7 8">
    <name type="scientific">Chelonoidis abingdonii</name>
    <name type="common">Abingdon island giant tortoise</name>
    <name type="synonym">Testudo abingdonii</name>
    <dbReference type="NCBI Taxonomy" id="106734"/>
    <lineage>
        <taxon>Eukaryota</taxon>
        <taxon>Metazoa</taxon>
        <taxon>Chordata</taxon>
        <taxon>Craniata</taxon>
        <taxon>Vertebrata</taxon>
        <taxon>Euteleostomi</taxon>
        <taxon>Archelosauria</taxon>
        <taxon>Testudinata</taxon>
        <taxon>Testudines</taxon>
        <taxon>Cryptodira</taxon>
        <taxon>Durocryptodira</taxon>
        <taxon>Testudinoidea</taxon>
        <taxon>Testudinidae</taxon>
        <taxon>Chelonoidis</taxon>
    </lineage>
</organism>
<dbReference type="InterPro" id="IPR051700">
    <property type="entry name" value="STE20_Ser-Thr_kinase"/>
</dbReference>
<comment type="similarity">
    <text evidence="1">Belongs to the protein kinase superfamily. STE Ser/Thr protein kinase family. STE20 subfamily.</text>
</comment>
<dbReference type="PANTHER" id="PTHR47096">
    <property type="entry name" value="MISSHAPEN LIKE KINASE 1"/>
    <property type="match status" value="1"/>
</dbReference>
<dbReference type="GeneTree" id="ENSGT00950000183196"/>
<reference evidence="7" key="2">
    <citation type="submission" date="2025-09" db="UniProtKB">
        <authorList>
            <consortium name="Ensembl"/>
        </authorList>
    </citation>
    <scope>IDENTIFICATION</scope>
</reference>
<keyword evidence="5" id="KW-0418">Kinase</keyword>
<accession>A0A8C0QQB0</accession>
<dbReference type="PROSITE" id="PS50219">
    <property type="entry name" value="CNH"/>
    <property type="match status" value="1"/>
</dbReference>
<sequence>MLLDRSGQGRVYGLISRRRFQQMDVLEGLNLLTTISGKRPTARNKTIPHFGTSPHLKYERIKFLVIALKNSVEVYAWAPKPYHKFMAFKSFADLPHRPLLVELTVEEGQRLKVIYGSCAGFHAIDVDSGNNYDIYIPVHIQTQVTPHAIIFLPHTEGMEMLLCYEDEGVYVNTYGRIIKDVVLQWGEMPTSVALGGKWGGGRISAPGGNLHPRGGRMPDLLLLCPPQVFFASVRSGGSSQVYFMTLNRNCIMNW</sequence>
<keyword evidence="3" id="KW-0723">Serine/threonine-protein kinase</keyword>
<feature type="domain" description="CNH" evidence="6">
    <location>
        <begin position="1"/>
        <end position="243"/>
    </location>
</feature>
<dbReference type="GO" id="GO:0005829">
    <property type="term" value="C:cytosol"/>
    <property type="evidence" value="ECO:0007669"/>
    <property type="project" value="TreeGrafter"/>
</dbReference>
<keyword evidence="4" id="KW-0808">Transferase</keyword>
<proteinExistence type="inferred from homology"/>
<evidence type="ECO:0000256" key="5">
    <source>
        <dbReference type="ARBA" id="ARBA00022777"/>
    </source>
</evidence>
<dbReference type="Proteomes" id="UP000694404">
    <property type="component" value="Unplaced"/>
</dbReference>
<name>A0A8C0QQB0_CHEAB</name>
<evidence type="ECO:0000259" key="6">
    <source>
        <dbReference type="PROSITE" id="PS50219"/>
    </source>
</evidence>
<dbReference type="GO" id="GO:0004674">
    <property type="term" value="F:protein serine/threonine kinase activity"/>
    <property type="evidence" value="ECO:0007669"/>
    <property type="project" value="UniProtKB-KW"/>
</dbReference>
<dbReference type="Pfam" id="PF00780">
    <property type="entry name" value="CNH"/>
    <property type="match status" value="1"/>
</dbReference>
<dbReference type="PANTHER" id="PTHR47096:SF1">
    <property type="entry name" value="MISSHAPEN LIKE KINASE 1"/>
    <property type="match status" value="1"/>
</dbReference>